<dbReference type="OrthoDB" id="9795355at2"/>
<dbReference type="Proteomes" id="UP000199569">
    <property type="component" value="Unassembled WGS sequence"/>
</dbReference>
<dbReference type="AlphaFoldDB" id="A0A1G5LM33"/>
<dbReference type="SUPFAM" id="SSF74650">
    <property type="entry name" value="Galactose mutarotase-like"/>
    <property type="match status" value="1"/>
</dbReference>
<reference evidence="2" key="1">
    <citation type="submission" date="2016-10" db="EMBL/GenBank/DDBJ databases">
        <authorList>
            <person name="Varghese N."/>
            <person name="Submissions S."/>
        </authorList>
    </citation>
    <scope>NUCLEOTIDE SEQUENCE [LARGE SCALE GENOMIC DNA]</scope>
    <source>
        <strain evidence="2">CGMCC 1.7666</strain>
    </source>
</reference>
<dbReference type="EMBL" id="FMVJ01000023">
    <property type="protein sequence ID" value="SCZ13965.1"/>
    <property type="molecule type" value="Genomic_DNA"/>
</dbReference>
<dbReference type="PANTHER" id="PTHR11122:SF13">
    <property type="entry name" value="GLUCOSE-6-PHOSPHATE 1-EPIMERASE"/>
    <property type="match status" value="1"/>
</dbReference>
<dbReference type="Gene3D" id="2.70.98.10">
    <property type="match status" value="1"/>
</dbReference>
<evidence type="ECO:0000313" key="1">
    <source>
        <dbReference type="EMBL" id="SCZ13965.1"/>
    </source>
</evidence>
<proteinExistence type="predicted"/>
<dbReference type="Pfam" id="PF01263">
    <property type="entry name" value="Aldose_epim"/>
    <property type="match status" value="1"/>
</dbReference>
<dbReference type="RefSeq" id="WP_091139834.1">
    <property type="nucleotide sequence ID" value="NZ_FMVJ01000023.1"/>
</dbReference>
<gene>
    <name evidence="1" type="ORF">SAMN02927923_04514</name>
</gene>
<keyword evidence="2" id="KW-1185">Reference proteome</keyword>
<dbReference type="GO" id="GO:0016853">
    <property type="term" value="F:isomerase activity"/>
    <property type="evidence" value="ECO:0007669"/>
    <property type="project" value="InterPro"/>
</dbReference>
<dbReference type="GO" id="GO:0005975">
    <property type="term" value="P:carbohydrate metabolic process"/>
    <property type="evidence" value="ECO:0007669"/>
    <property type="project" value="InterPro"/>
</dbReference>
<dbReference type="GO" id="GO:0030246">
    <property type="term" value="F:carbohydrate binding"/>
    <property type="evidence" value="ECO:0007669"/>
    <property type="project" value="InterPro"/>
</dbReference>
<dbReference type="CDD" id="cd09024">
    <property type="entry name" value="Aldose_epim_lacX"/>
    <property type="match status" value="1"/>
</dbReference>
<accession>A0A1G5LM33</accession>
<dbReference type="InterPro" id="IPR011013">
    <property type="entry name" value="Gal_mutarotase_sf_dom"/>
</dbReference>
<name>A0A1G5LM33_9HYPH</name>
<protein>
    <submittedName>
        <fullName evidence="1">Galactose mutarotase</fullName>
    </submittedName>
</protein>
<evidence type="ECO:0000313" key="2">
    <source>
        <dbReference type="Proteomes" id="UP000199569"/>
    </source>
</evidence>
<dbReference type="PANTHER" id="PTHR11122">
    <property type="entry name" value="APOSPORY-ASSOCIATED PROTEIN C-RELATED"/>
    <property type="match status" value="1"/>
</dbReference>
<dbReference type="STRING" id="549386.SAMN02927923_04514"/>
<dbReference type="InterPro" id="IPR008183">
    <property type="entry name" value="Aldose_1/G6P_1-epimerase"/>
</dbReference>
<dbReference type="InterPro" id="IPR037481">
    <property type="entry name" value="LacX"/>
</dbReference>
<dbReference type="InterPro" id="IPR014718">
    <property type="entry name" value="GH-type_carb-bd"/>
</dbReference>
<organism evidence="1 2">
    <name type="scientific">Microvirga guangxiensis</name>
    <dbReference type="NCBI Taxonomy" id="549386"/>
    <lineage>
        <taxon>Bacteria</taxon>
        <taxon>Pseudomonadati</taxon>
        <taxon>Pseudomonadota</taxon>
        <taxon>Alphaproteobacteria</taxon>
        <taxon>Hyphomicrobiales</taxon>
        <taxon>Methylobacteriaceae</taxon>
        <taxon>Microvirga</taxon>
    </lineage>
</organism>
<sequence>MGSKTITLAGPGLTAEISEIGAEMVRLQDQEGRDLLWNGDPAIWAGRAPLLFPMVGRAKGDRIRIKGRDYEMAKHGFARTSRFSVVERGENTCTLSLTSGPDTMISYPFLFRLDVTYEIAGSVLFNRAVVTNEDEQALPVSFGFHPAFRWPLPYGAAREAHEIIFERDESSEPIRRVRDGLMTPVCHPSPVVGSRLALADDLFIDDALIFLSPASRRVTYGAPGSPALAVRFPDMPHLGIWTKPGASYVCIEPWQGFASPDDFEGEFGERPGVVAVPVGGAATFTIEIALLPGMSQ</sequence>